<keyword evidence="4" id="KW-1185">Reference proteome</keyword>
<feature type="coiled-coil region" evidence="1">
    <location>
        <begin position="90"/>
        <end position="140"/>
    </location>
</feature>
<protein>
    <submittedName>
        <fullName evidence="3">Uncharacterized protein</fullName>
    </submittedName>
</protein>
<dbReference type="EMBL" id="JANPWB010000010">
    <property type="protein sequence ID" value="KAJ1139423.1"/>
    <property type="molecule type" value="Genomic_DNA"/>
</dbReference>
<proteinExistence type="predicted"/>
<keyword evidence="1" id="KW-0175">Coiled coil</keyword>
<dbReference type="Proteomes" id="UP001066276">
    <property type="component" value="Chromosome 6"/>
</dbReference>
<evidence type="ECO:0000256" key="2">
    <source>
        <dbReference type="SAM" id="MobiDB-lite"/>
    </source>
</evidence>
<organism evidence="3 4">
    <name type="scientific">Pleurodeles waltl</name>
    <name type="common">Iberian ribbed newt</name>
    <dbReference type="NCBI Taxonomy" id="8319"/>
    <lineage>
        <taxon>Eukaryota</taxon>
        <taxon>Metazoa</taxon>
        <taxon>Chordata</taxon>
        <taxon>Craniata</taxon>
        <taxon>Vertebrata</taxon>
        <taxon>Euteleostomi</taxon>
        <taxon>Amphibia</taxon>
        <taxon>Batrachia</taxon>
        <taxon>Caudata</taxon>
        <taxon>Salamandroidea</taxon>
        <taxon>Salamandridae</taxon>
        <taxon>Pleurodelinae</taxon>
        <taxon>Pleurodeles</taxon>
    </lineage>
</organism>
<gene>
    <name evidence="3" type="ORF">NDU88_005796</name>
</gene>
<dbReference type="AlphaFoldDB" id="A0AAV7QM21"/>
<sequence length="324" mass="37992">MCCFCNGTNLRLEESQPVPPEGMPNRDMHVKHGLSSIMYSTLWNKYTRVDPELCWPMHGSFDLRKIEYVEQCMCKRKSRQDMFDCVRMWEKEARGRVKREQALLEKKQRKNVYVKALEMRKKEINDLKELEEKERKLQVTGQYTVRQPLYPILNKSHDDLLLLDRPPPPYVVPSAPHELPKVSSSEQQKMRDSRSMLPADRASELRSIARKTICSVFSASELLDNMKGWTEKEQIYFTEAFGSEGIELYPKYSDELEPNDVAADHKQMRDGLFVFSQVADAIRRLMNYVLWQSVCKKGKGLRTQLHEHLRPKGRKLPSLKQIRL</sequence>
<evidence type="ECO:0000313" key="4">
    <source>
        <dbReference type="Proteomes" id="UP001066276"/>
    </source>
</evidence>
<comment type="caution">
    <text evidence="3">The sequence shown here is derived from an EMBL/GenBank/DDBJ whole genome shotgun (WGS) entry which is preliminary data.</text>
</comment>
<evidence type="ECO:0000256" key="1">
    <source>
        <dbReference type="SAM" id="Coils"/>
    </source>
</evidence>
<evidence type="ECO:0000313" key="3">
    <source>
        <dbReference type="EMBL" id="KAJ1139423.1"/>
    </source>
</evidence>
<feature type="region of interest" description="Disordered" evidence="2">
    <location>
        <begin position="172"/>
        <end position="198"/>
    </location>
</feature>
<reference evidence="3" key="1">
    <citation type="journal article" date="2022" name="bioRxiv">
        <title>Sequencing and chromosome-scale assembly of the giantPleurodeles waltlgenome.</title>
        <authorList>
            <person name="Brown T."/>
            <person name="Elewa A."/>
            <person name="Iarovenko S."/>
            <person name="Subramanian E."/>
            <person name="Araus A.J."/>
            <person name="Petzold A."/>
            <person name="Susuki M."/>
            <person name="Suzuki K.-i.T."/>
            <person name="Hayashi T."/>
            <person name="Toyoda A."/>
            <person name="Oliveira C."/>
            <person name="Osipova E."/>
            <person name="Leigh N.D."/>
            <person name="Simon A."/>
            <person name="Yun M.H."/>
        </authorList>
    </citation>
    <scope>NUCLEOTIDE SEQUENCE</scope>
    <source>
        <strain evidence="3">20211129_DDA</strain>
        <tissue evidence="3">Liver</tissue>
    </source>
</reference>
<name>A0AAV7QM21_PLEWA</name>
<accession>A0AAV7QM21</accession>